<dbReference type="Pfam" id="PF04055">
    <property type="entry name" value="Radical_SAM"/>
    <property type="match status" value="1"/>
</dbReference>
<feature type="domain" description="Radical SAM core" evidence="5">
    <location>
        <begin position="4"/>
        <end position="224"/>
    </location>
</feature>
<dbReference type="InterPro" id="IPR006638">
    <property type="entry name" value="Elp3/MiaA/NifB-like_rSAM"/>
</dbReference>
<accession>A0A1F5SEG1</accession>
<dbReference type="InterPro" id="IPR050377">
    <property type="entry name" value="Radical_SAM_PqqE_MftC-like"/>
</dbReference>
<evidence type="ECO:0000256" key="4">
    <source>
        <dbReference type="ARBA" id="ARBA00023014"/>
    </source>
</evidence>
<organism evidence="6 7">
    <name type="scientific">Candidatus Falkowbacteria bacterium RIFOXYA2_FULL_47_19</name>
    <dbReference type="NCBI Taxonomy" id="1797994"/>
    <lineage>
        <taxon>Bacteria</taxon>
        <taxon>Candidatus Falkowiibacteriota</taxon>
    </lineage>
</organism>
<dbReference type="STRING" id="1797994.A2227_08025"/>
<sequence>MAKEINNHKRSLLILTGFTCNNNCVICSIKGKEKGNPDRTFREIVEDLRRGAEDGYEDVEFTGGEPTIRGDIADLTREAVKLGYRTIALSTNGRLFSYERFRDRIIAAGLNKVTFSLLGPTEKIHDAVTRTPGAFRQITAGIKNLRKNKNVRVSISSVISRLNYKNLPDFGKFIVHLGVKRWYLLDLIPDGNARFFYPHLAVRLEDLYNELGGLKEMAGHFDELGFFDFPLCLFEQEFRNEKNTVFINAKKRADTSRQVGYDPKRVSADKNGKYRDVYRVNVGICGRCRYYKECGGIWKEYLDMHGEKEVSDLAAKNKCLI</sequence>
<dbReference type="GO" id="GO:0051536">
    <property type="term" value="F:iron-sulfur cluster binding"/>
    <property type="evidence" value="ECO:0007669"/>
    <property type="project" value="UniProtKB-KW"/>
</dbReference>
<comment type="caution">
    <text evidence="6">The sequence shown here is derived from an EMBL/GenBank/DDBJ whole genome shotgun (WGS) entry which is preliminary data.</text>
</comment>
<dbReference type="PANTHER" id="PTHR11228:SF7">
    <property type="entry name" value="PQQA PEPTIDE CYCLASE"/>
    <property type="match status" value="1"/>
</dbReference>
<dbReference type="PANTHER" id="PTHR11228">
    <property type="entry name" value="RADICAL SAM DOMAIN PROTEIN"/>
    <property type="match status" value="1"/>
</dbReference>
<keyword evidence="3" id="KW-0408">Iron</keyword>
<dbReference type="InterPro" id="IPR007197">
    <property type="entry name" value="rSAM"/>
</dbReference>
<keyword evidence="2" id="KW-0479">Metal-binding</keyword>
<evidence type="ECO:0000313" key="6">
    <source>
        <dbReference type="EMBL" id="OGF24986.1"/>
    </source>
</evidence>
<keyword evidence="4" id="KW-0411">Iron-sulfur</keyword>
<proteinExistence type="predicted"/>
<dbReference type="InterPro" id="IPR013785">
    <property type="entry name" value="Aldolase_TIM"/>
</dbReference>
<dbReference type="AlphaFoldDB" id="A0A1F5SEG1"/>
<evidence type="ECO:0000256" key="3">
    <source>
        <dbReference type="ARBA" id="ARBA00023004"/>
    </source>
</evidence>
<dbReference type="EMBL" id="MFGB01000024">
    <property type="protein sequence ID" value="OGF24986.1"/>
    <property type="molecule type" value="Genomic_DNA"/>
</dbReference>
<dbReference type="SFLD" id="SFLDS00029">
    <property type="entry name" value="Radical_SAM"/>
    <property type="match status" value="1"/>
</dbReference>
<dbReference type="InterPro" id="IPR058240">
    <property type="entry name" value="rSAM_sf"/>
</dbReference>
<dbReference type="GO" id="GO:0003824">
    <property type="term" value="F:catalytic activity"/>
    <property type="evidence" value="ECO:0007669"/>
    <property type="project" value="InterPro"/>
</dbReference>
<protein>
    <recommendedName>
        <fullName evidence="5">Radical SAM core domain-containing protein</fullName>
    </recommendedName>
</protein>
<keyword evidence="1" id="KW-0949">S-adenosyl-L-methionine</keyword>
<evidence type="ECO:0000259" key="5">
    <source>
        <dbReference type="PROSITE" id="PS51918"/>
    </source>
</evidence>
<dbReference type="SMART" id="SM00729">
    <property type="entry name" value="Elp3"/>
    <property type="match status" value="1"/>
</dbReference>
<name>A0A1F5SEG1_9BACT</name>
<evidence type="ECO:0000313" key="7">
    <source>
        <dbReference type="Proteomes" id="UP000178367"/>
    </source>
</evidence>
<dbReference type="SUPFAM" id="SSF102114">
    <property type="entry name" value="Radical SAM enzymes"/>
    <property type="match status" value="1"/>
</dbReference>
<dbReference type="Gene3D" id="3.20.20.70">
    <property type="entry name" value="Aldolase class I"/>
    <property type="match status" value="1"/>
</dbReference>
<dbReference type="Proteomes" id="UP000178367">
    <property type="component" value="Unassembled WGS sequence"/>
</dbReference>
<dbReference type="GO" id="GO:0046872">
    <property type="term" value="F:metal ion binding"/>
    <property type="evidence" value="ECO:0007669"/>
    <property type="project" value="UniProtKB-KW"/>
</dbReference>
<evidence type="ECO:0000256" key="1">
    <source>
        <dbReference type="ARBA" id="ARBA00022691"/>
    </source>
</evidence>
<dbReference type="PROSITE" id="PS51918">
    <property type="entry name" value="RADICAL_SAM"/>
    <property type="match status" value="1"/>
</dbReference>
<evidence type="ECO:0000256" key="2">
    <source>
        <dbReference type="ARBA" id="ARBA00022723"/>
    </source>
</evidence>
<dbReference type="SFLD" id="SFLDG01067">
    <property type="entry name" value="SPASM/twitch_domain_containing"/>
    <property type="match status" value="1"/>
</dbReference>
<reference evidence="6 7" key="1">
    <citation type="journal article" date="2016" name="Nat. Commun.">
        <title>Thousands of microbial genomes shed light on interconnected biogeochemical processes in an aquifer system.</title>
        <authorList>
            <person name="Anantharaman K."/>
            <person name="Brown C.T."/>
            <person name="Hug L.A."/>
            <person name="Sharon I."/>
            <person name="Castelle C.J."/>
            <person name="Probst A.J."/>
            <person name="Thomas B.C."/>
            <person name="Singh A."/>
            <person name="Wilkins M.J."/>
            <person name="Karaoz U."/>
            <person name="Brodie E.L."/>
            <person name="Williams K.H."/>
            <person name="Hubbard S.S."/>
            <person name="Banfield J.F."/>
        </authorList>
    </citation>
    <scope>NUCLEOTIDE SEQUENCE [LARGE SCALE GENOMIC DNA]</scope>
</reference>
<dbReference type="CDD" id="cd01335">
    <property type="entry name" value="Radical_SAM"/>
    <property type="match status" value="1"/>
</dbReference>
<gene>
    <name evidence="6" type="ORF">A2227_08025</name>
</gene>